<evidence type="ECO:0000313" key="1">
    <source>
        <dbReference type="EMBL" id="RPB00308.1"/>
    </source>
</evidence>
<protein>
    <submittedName>
        <fullName evidence="1">Uncharacterized protein</fullName>
    </submittedName>
</protein>
<reference evidence="1 2" key="1">
    <citation type="journal article" date="2018" name="Nat. Ecol. Evol.">
        <title>Pezizomycetes genomes reveal the molecular basis of ectomycorrhizal truffle lifestyle.</title>
        <authorList>
            <person name="Murat C."/>
            <person name="Payen T."/>
            <person name="Noel B."/>
            <person name="Kuo A."/>
            <person name="Morin E."/>
            <person name="Chen J."/>
            <person name="Kohler A."/>
            <person name="Krizsan K."/>
            <person name="Balestrini R."/>
            <person name="Da Silva C."/>
            <person name="Montanini B."/>
            <person name="Hainaut M."/>
            <person name="Levati E."/>
            <person name="Barry K.W."/>
            <person name="Belfiori B."/>
            <person name="Cichocki N."/>
            <person name="Clum A."/>
            <person name="Dockter R.B."/>
            <person name="Fauchery L."/>
            <person name="Guy J."/>
            <person name="Iotti M."/>
            <person name="Le Tacon F."/>
            <person name="Lindquist E.A."/>
            <person name="Lipzen A."/>
            <person name="Malagnac F."/>
            <person name="Mello A."/>
            <person name="Molinier V."/>
            <person name="Miyauchi S."/>
            <person name="Poulain J."/>
            <person name="Riccioni C."/>
            <person name="Rubini A."/>
            <person name="Sitrit Y."/>
            <person name="Splivallo R."/>
            <person name="Traeger S."/>
            <person name="Wang M."/>
            <person name="Zifcakova L."/>
            <person name="Wipf D."/>
            <person name="Zambonelli A."/>
            <person name="Paolocci F."/>
            <person name="Nowrousian M."/>
            <person name="Ottonello S."/>
            <person name="Baldrian P."/>
            <person name="Spatafora J.W."/>
            <person name="Henrissat B."/>
            <person name="Nagy L.G."/>
            <person name="Aury J.M."/>
            <person name="Wincker P."/>
            <person name="Grigoriev I.V."/>
            <person name="Bonfante P."/>
            <person name="Martin F.M."/>
        </authorList>
    </citation>
    <scope>NUCLEOTIDE SEQUENCE [LARGE SCALE GENOMIC DNA]</scope>
    <source>
        <strain evidence="1 2">120613-1</strain>
    </source>
</reference>
<evidence type="ECO:0000313" key="2">
    <source>
        <dbReference type="Proteomes" id="UP000276215"/>
    </source>
</evidence>
<gene>
    <name evidence="1" type="ORF">L873DRAFT_823519</name>
</gene>
<name>A0A3N4JST0_9PEZI</name>
<dbReference type="Proteomes" id="UP000276215">
    <property type="component" value="Unassembled WGS sequence"/>
</dbReference>
<sequence length="91" mass="9912">MGWGRTLFFVGVSSIGGKEGCSPFGTIVSRGSYPRELVHGIIDYCRVELAVGLYGRLRYHSSSLDLSLIITSHAYNLSLAHCFPPHSPSNV</sequence>
<keyword evidence="2" id="KW-1185">Reference proteome</keyword>
<proteinExistence type="predicted"/>
<organism evidence="1 2">
    <name type="scientific">Choiromyces venosus 120613-1</name>
    <dbReference type="NCBI Taxonomy" id="1336337"/>
    <lineage>
        <taxon>Eukaryota</taxon>
        <taxon>Fungi</taxon>
        <taxon>Dikarya</taxon>
        <taxon>Ascomycota</taxon>
        <taxon>Pezizomycotina</taxon>
        <taxon>Pezizomycetes</taxon>
        <taxon>Pezizales</taxon>
        <taxon>Tuberaceae</taxon>
        <taxon>Choiromyces</taxon>
    </lineage>
</organism>
<dbReference type="AlphaFoldDB" id="A0A3N4JST0"/>
<dbReference type="EMBL" id="ML120381">
    <property type="protein sequence ID" value="RPB00308.1"/>
    <property type="molecule type" value="Genomic_DNA"/>
</dbReference>
<accession>A0A3N4JST0</accession>